<organism evidence="1 2">
    <name type="scientific">Gonium pectorale</name>
    <name type="common">Green alga</name>
    <dbReference type="NCBI Taxonomy" id="33097"/>
    <lineage>
        <taxon>Eukaryota</taxon>
        <taxon>Viridiplantae</taxon>
        <taxon>Chlorophyta</taxon>
        <taxon>core chlorophytes</taxon>
        <taxon>Chlorophyceae</taxon>
        <taxon>CS clade</taxon>
        <taxon>Chlamydomonadales</taxon>
        <taxon>Volvocaceae</taxon>
        <taxon>Gonium</taxon>
    </lineage>
</organism>
<dbReference type="Proteomes" id="UP000075714">
    <property type="component" value="Unassembled WGS sequence"/>
</dbReference>
<dbReference type="STRING" id="33097.A0A150GBW7"/>
<evidence type="ECO:0000313" key="2">
    <source>
        <dbReference type="Proteomes" id="UP000075714"/>
    </source>
</evidence>
<comment type="caution">
    <text evidence="1">The sequence shown here is derived from an EMBL/GenBank/DDBJ whole genome shotgun (WGS) entry which is preliminary data.</text>
</comment>
<evidence type="ECO:0000313" key="1">
    <source>
        <dbReference type="EMBL" id="KXZ47263.1"/>
    </source>
</evidence>
<proteinExistence type="predicted"/>
<dbReference type="OrthoDB" id="62528at2759"/>
<gene>
    <name evidence="1" type="ORF">GPECTOR_36g116</name>
</gene>
<protein>
    <submittedName>
        <fullName evidence="1">Uncharacterized protein</fullName>
    </submittedName>
</protein>
<keyword evidence="2" id="KW-1185">Reference proteome</keyword>
<sequence length="123" mass="12260">MGARLGPIAVIAKLQKAISLPADLVEGTMQGVHGAAIALLEHLYEAFTGKKVPRIKVPDAQAAAAAAAAARGGVGAAGVQDGARLISATAKASTNLEFGSVTTQALAVDAMTLRRRLAAGSTS</sequence>
<reference evidence="2" key="1">
    <citation type="journal article" date="2016" name="Nat. Commun.">
        <title>The Gonium pectorale genome demonstrates co-option of cell cycle regulation during the evolution of multicellularity.</title>
        <authorList>
            <person name="Hanschen E.R."/>
            <person name="Marriage T.N."/>
            <person name="Ferris P.J."/>
            <person name="Hamaji T."/>
            <person name="Toyoda A."/>
            <person name="Fujiyama A."/>
            <person name="Neme R."/>
            <person name="Noguchi H."/>
            <person name="Minakuchi Y."/>
            <person name="Suzuki M."/>
            <person name="Kawai-Toyooka H."/>
            <person name="Smith D.R."/>
            <person name="Sparks H."/>
            <person name="Anderson J."/>
            <person name="Bakaric R."/>
            <person name="Luria V."/>
            <person name="Karger A."/>
            <person name="Kirschner M.W."/>
            <person name="Durand P.M."/>
            <person name="Michod R.E."/>
            <person name="Nozaki H."/>
            <person name="Olson B.J."/>
        </authorList>
    </citation>
    <scope>NUCLEOTIDE SEQUENCE [LARGE SCALE GENOMIC DNA]</scope>
    <source>
        <strain evidence="2">NIES-2863</strain>
    </source>
</reference>
<dbReference type="AlphaFoldDB" id="A0A150GBW7"/>
<name>A0A150GBW7_GONPE</name>
<dbReference type="EMBL" id="LSYV01000037">
    <property type="protein sequence ID" value="KXZ47263.1"/>
    <property type="molecule type" value="Genomic_DNA"/>
</dbReference>
<accession>A0A150GBW7</accession>